<accession>A0ABU0JQE5</accession>
<sequence>MKIAKNILIWVAVALIIQLPIYYLADRYIMIKENIRIYKKDLSVVEDKMTRSINLPIKGKWKNVDISYNGKYISYKENNVLNIQNMDNNERIQIPFKDGQQLAYYSWIPQRDRMLIIEKEVKGKEAVFSINYYDAVNKEKIRVKDISHEENPAYINDVEISLLTGIIYVNIVHKGDRSSLYRIDISENIFAIDTKEYFIDKLCLVASKDRLLYEDKLYDKIFYLDFPSNEGKEIKIKGEDQLALLGCDEEGIVYIGGLENGKVKNIYYGRGDEELDSFKVINLDTFVEEKNVYVNNKGGIYLVDKLENTIIFINGRIQTLTHLDGEFIDFYNQGYIYKDTKTNTIKNEFLGQSGHN</sequence>
<name>A0ABU0JQE5_HATLI</name>
<evidence type="ECO:0000313" key="2">
    <source>
        <dbReference type="EMBL" id="MDQ0479317.1"/>
    </source>
</evidence>
<feature type="transmembrane region" description="Helical" evidence="1">
    <location>
        <begin position="7"/>
        <end position="25"/>
    </location>
</feature>
<dbReference type="Proteomes" id="UP001224418">
    <property type="component" value="Unassembled WGS sequence"/>
</dbReference>
<comment type="caution">
    <text evidence="2">The sequence shown here is derived from an EMBL/GenBank/DDBJ whole genome shotgun (WGS) entry which is preliminary data.</text>
</comment>
<keyword evidence="1" id="KW-0812">Transmembrane</keyword>
<protein>
    <recommendedName>
        <fullName evidence="4">Dipeptidyl peptidase IV</fullName>
    </recommendedName>
</protein>
<dbReference type="RefSeq" id="WP_307355405.1">
    <property type="nucleotide sequence ID" value="NZ_BAAACJ010000032.1"/>
</dbReference>
<dbReference type="EMBL" id="JAUSWN010000007">
    <property type="protein sequence ID" value="MDQ0479317.1"/>
    <property type="molecule type" value="Genomic_DNA"/>
</dbReference>
<proteinExistence type="predicted"/>
<evidence type="ECO:0008006" key="4">
    <source>
        <dbReference type="Google" id="ProtNLM"/>
    </source>
</evidence>
<keyword evidence="1" id="KW-1133">Transmembrane helix</keyword>
<organism evidence="2 3">
    <name type="scientific">Hathewaya limosa</name>
    <name type="common">Clostridium limosum</name>
    <dbReference type="NCBI Taxonomy" id="1536"/>
    <lineage>
        <taxon>Bacteria</taxon>
        <taxon>Bacillati</taxon>
        <taxon>Bacillota</taxon>
        <taxon>Clostridia</taxon>
        <taxon>Eubacteriales</taxon>
        <taxon>Clostridiaceae</taxon>
        <taxon>Hathewaya</taxon>
    </lineage>
</organism>
<dbReference type="SUPFAM" id="SSF82171">
    <property type="entry name" value="DPP6 N-terminal domain-like"/>
    <property type="match status" value="1"/>
</dbReference>
<gene>
    <name evidence="2" type="ORF">QOZ93_001058</name>
</gene>
<evidence type="ECO:0000313" key="3">
    <source>
        <dbReference type="Proteomes" id="UP001224418"/>
    </source>
</evidence>
<evidence type="ECO:0000256" key="1">
    <source>
        <dbReference type="SAM" id="Phobius"/>
    </source>
</evidence>
<keyword evidence="1" id="KW-0472">Membrane</keyword>
<reference evidence="2 3" key="1">
    <citation type="submission" date="2023-07" db="EMBL/GenBank/DDBJ databases">
        <title>Genomic Encyclopedia of Type Strains, Phase IV (KMG-IV): sequencing the most valuable type-strain genomes for metagenomic binning, comparative biology and taxonomic classification.</title>
        <authorList>
            <person name="Goeker M."/>
        </authorList>
    </citation>
    <scope>NUCLEOTIDE SEQUENCE [LARGE SCALE GENOMIC DNA]</scope>
    <source>
        <strain evidence="2 3">DSM 1400</strain>
    </source>
</reference>
<keyword evidence="3" id="KW-1185">Reference proteome</keyword>